<feature type="chain" id="PRO_5041720292" description="Protein kinase domain-containing protein" evidence="4">
    <location>
        <begin position="27"/>
        <end position="520"/>
    </location>
</feature>
<keyword evidence="7" id="KW-1185">Reference proteome</keyword>
<dbReference type="InterPro" id="IPR017441">
    <property type="entry name" value="Protein_kinase_ATP_BS"/>
</dbReference>
<dbReference type="SMART" id="SM00220">
    <property type="entry name" value="S_TKc"/>
    <property type="match status" value="1"/>
</dbReference>
<dbReference type="PROSITE" id="PS50011">
    <property type="entry name" value="PROTEIN_KINASE_DOM"/>
    <property type="match status" value="1"/>
</dbReference>
<dbReference type="Proteomes" id="UP001187343">
    <property type="component" value="Unassembled WGS sequence"/>
</dbReference>
<gene>
    <name evidence="6" type="ORF">Q8A67_015719</name>
</gene>
<dbReference type="SUPFAM" id="SSF56112">
    <property type="entry name" value="Protein kinase-like (PK-like)"/>
    <property type="match status" value="1"/>
</dbReference>
<dbReference type="InterPro" id="IPR020438">
    <property type="entry name" value="IL-11"/>
</dbReference>
<dbReference type="Gene3D" id="1.20.1250.10">
    <property type="match status" value="1"/>
</dbReference>
<dbReference type="InterPro" id="IPR009079">
    <property type="entry name" value="4_helix_cytokine-like_core"/>
</dbReference>
<dbReference type="PANTHER" id="PTHR24359:SF1">
    <property type="entry name" value="INHIBITOR OF NUCLEAR FACTOR KAPPA-B KINASE EPSILON SUBUNIT HOMOLOG 1-RELATED"/>
    <property type="match status" value="1"/>
</dbReference>
<dbReference type="PROSITE" id="PS00108">
    <property type="entry name" value="PROTEIN_KINASE_ST"/>
    <property type="match status" value="1"/>
</dbReference>
<sequence length="520" mass="58494">MKLSPDFTFPFVVLMTCVELFTFVTARPTPQGKNGLQMLYQDMRTLLNLVSQERHKNEMKDFEQSLTSLPSLNFKTEDLKSLEKSSTLEQLYTGLKSFKFHLDWIQQTQEEMGSDYSKTKKLAQRIQAISHMVLIQIGTTPPELVYPSLSPLNTAWNLYHANVEILDKLYFFCNCLVLLQLQTAARLLDELCHLTAQSLESLEPLDHFQVIKLLGEGSYGQVKLAVHKKRGTPMALKFFLRDDTSLLSFLREYNLSLAFCTHPSLTSAFGIAFSTPTHYVFAQQPCLYGDLYDVIVPEVGLEESRAQGVASQISGALSHLHSLGFVHRDVKPENIFLCDRECRWVKLGDFGMVKAAGTRVPCVWYSSPYCTPEAEMARKSEEIDSGHLEVDNNGNKQNKNSGKTQRILASVDPSTDSWALGILIYAMLMGSLPWSETVSDNTAYKSYLQWTNCDGSASQERGSGQPENFHQVAPQFAAFTPLAACLLRSLLHPQCRLRGRPDEVERYLGGAWLLDKDVSG</sequence>
<evidence type="ECO:0000256" key="4">
    <source>
        <dbReference type="SAM" id="SignalP"/>
    </source>
</evidence>
<evidence type="ECO:0000259" key="5">
    <source>
        <dbReference type="PROSITE" id="PS50011"/>
    </source>
</evidence>
<keyword evidence="2 3" id="KW-0067">ATP-binding</keyword>
<feature type="binding site" evidence="3">
    <location>
        <position position="237"/>
    </location>
    <ligand>
        <name>ATP</name>
        <dbReference type="ChEBI" id="CHEBI:30616"/>
    </ligand>
</feature>
<keyword evidence="4" id="KW-0732">Signal</keyword>
<evidence type="ECO:0000256" key="3">
    <source>
        <dbReference type="PROSITE-ProRule" id="PRU10141"/>
    </source>
</evidence>
<dbReference type="GO" id="GO:0004674">
    <property type="term" value="F:protein serine/threonine kinase activity"/>
    <property type="evidence" value="ECO:0007669"/>
    <property type="project" value="TreeGrafter"/>
</dbReference>
<accession>A0AA88PPF7</accession>
<dbReference type="Pfam" id="PF00069">
    <property type="entry name" value="Pkinase"/>
    <property type="match status" value="1"/>
</dbReference>
<dbReference type="PROSITE" id="PS00107">
    <property type="entry name" value="PROTEIN_KINASE_ATP"/>
    <property type="match status" value="1"/>
</dbReference>
<name>A0AA88PPF7_9TELE</name>
<feature type="domain" description="Protein kinase" evidence="5">
    <location>
        <begin position="208"/>
        <end position="513"/>
    </location>
</feature>
<dbReference type="AlphaFoldDB" id="A0AA88PPF7"/>
<organism evidence="6 7">
    <name type="scientific">Cirrhinus molitorella</name>
    <name type="common">mud carp</name>
    <dbReference type="NCBI Taxonomy" id="172907"/>
    <lineage>
        <taxon>Eukaryota</taxon>
        <taxon>Metazoa</taxon>
        <taxon>Chordata</taxon>
        <taxon>Craniata</taxon>
        <taxon>Vertebrata</taxon>
        <taxon>Euteleostomi</taxon>
        <taxon>Actinopterygii</taxon>
        <taxon>Neopterygii</taxon>
        <taxon>Teleostei</taxon>
        <taxon>Ostariophysi</taxon>
        <taxon>Cypriniformes</taxon>
        <taxon>Cyprinidae</taxon>
        <taxon>Labeoninae</taxon>
        <taxon>Labeonini</taxon>
        <taxon>Cirrhinus</taxon>
    </lineage>
</organism>
<feature type="signal peptide" evidence="4">
    <location>
        <begin position="1"/>
        <end position="26"/>
    </location>
</feature>
<dbReference type="Gene3D" id="1.10.510.10">
    <property type="entry name" value="Transferase(Phosphotransferase) domain 1"/>
    <property type="match status" value="1"/>
</dbReference>
<evidence type="ECO:0000256" key="2">
    <source>
        <dbReference type="ARBA" id="ARBA00022840"/>
    </source>
</evidence>
<dbReference type="InterPro" id="IPR008271">
    <property type="entry name" value="Ser/Thr_kinase_AS"/>
</dbReference>
<evidence type="ECO:0000313" key="7">
    <source>
        <dbReference type="Proteomes" id="UP001187343"/>
    </source>
</evidence>
<dbReference type="PANTHER" id="PTHR24359">
    <property type="entry name" value="SERINE/THREONINE-PROTEIN KINASE SBK1"/>
    <property type="match status" value="1"/>
</dbReference>
<keyword evidence="1 3" id="KW-0547">Nucleotide-binding</keyword>
<dbReference type="InterPro" id="IPR011009">
    <property type="entry name" value="Kinase-like_dom_sf"/>
</dbReference>
<dbReference type="SUPFAM" id="SSF47266">
    <property type="entry name" value="4-helical cytokines"/>
    <property type="match status" value="1"/>
</dbReference>
<comment type="caution">
    <text evidence="6">The sequence shown here is derived from an EMBL/GenBank/DDBJ whole genome shotgun (WGS) entry which is preliminary data.</text>
</comment>
<proteinExistence type="predicted"/>
<dbReference type="EMBL" id="JAUYZG010000015">
    <property type="protein sequence ID" value="KAK2887491.1"/>
    <property type="molecule type" value="Genomic_DNA"/>
</dbReference>
<dbReference type="Pfam" id="PF07400">
    <property type="entry name" value="IL11"/>
    <property type="match status" value="1"/>
</dbReference>
<protein>
    <recommendedName>
        <fullName evidence="5">Protein kinase domain-containing protein</fullName>
    </recommendedName>
</protein>
<evidence type="ECO:0000313" key="6">
    <source>
        <dbReference type="EMBL" id="KAK2887491.1"/>
    </source>
</evidence>
<reference evidence="6" key="1">
    <citation type="submission" date="2023-08" db="EMBL/GenBank/DDBJ databases">
        <title>Chromosome-level Genome Assembly of mud carp (Cirrhinus molitorella).</title>
        <authorList>
            <person name="Liu H."/>
        </authorList>
    </citation>
    <scope>NUCLEOTIDE SEQUENCE</scope>
    <source>
        <strain evidence="6">Prfri</strain>
        <tissue evidence="6">Muscle</tissue>
    </source>
</reference>
<dbReference type="GO" id="GO:0005524">
    <property type="term" value="F:ATP binding"/>
    <property type="evidence" value="ECO:0007669"/>
    <property type="project" value="UniProtKB-UniRule"/>
</dbReference>
<evidence type="ECO:0000256" key="1">
    <source>
        <dbReference type="ARBA" id="ARBA00022741"/>
    </source>
</evidence>
<dbReference type="InterPro" id="IPR000719">
    <property type="entry name" value="Prot_kinase_dom"/>
</dbReference>